<dbReference type="GO" id="GO:0050660">
    <property type="term" value="F:flavin adenine dinucleotide binding"/>
    <property type="evidence" value="ECO:0007669"/>
    <property type="project" value="UniProtKB-UniRule"/>
</dbReference>
<evidence type="ECO:0000256" key="4">
    <source>
        <dbReference type="ARBA" id="ARBA00012312"/>
    </source>
</evidence>
<comment type="catalytic activity">
    <reaction evidence="9">
        <text>squalene + reduced [NADPH--hemoprotein reductase] + O2 = (S)-2,3-epoxysqualene + oxidized [NADPH--hemoprotein reductase] + H2O + H(+)</text>
        <dbReference type="Rhea" id="RHEA:25282"/>
        <dbReference type="Rhea" id="RHEA-COMP:11964"/>
        <dbReference type="Rhea" id="RHEA-COMP:11965"/>
        <dbReference type="ChEBI" id="CHEBI:15377"/>
        <dbReference type="ChEBI" id="CHEBI:15378"/>
        <dbReference type="ChEBI" id="CHEBI:15379"/>
        <dbReference type="ChEBI" id="CHEBI:15440"/>
        <dbReference type="ChEBI" id="CHEBI:15441"/>
        <dbReference type="ChEBI" id="CHEBI:57618"/>
        <dbReference type="ChEBI" id="CHEBI:58210"/>
        <dbReference type="EC" id="1.14.14.17"/>
    </reaction>
</comment>
<dbReference type="Pfam" id="PF08491">
    <property type="entry name" value="SE"/>
    <property type="match status" value="1"/>
</dbReference>
<organism evidence="11 12">
    <name type="scientific">Cyanidium caldarium</name>
    <name type="common">Red alga</name>
    <dbReference type="NCBI Taxonomy" id="2771"/>
    <lineage>
        <taxon>Eukaryota</taxon>
        <taxon>Rhodophyta</taxon>
        <taxon>Bangiophyceae</taxon>
        <taxon>Cyanidiales</taxon>
        <taxon>Cyanidiaceae</taxon>
        <taxon>Cyanidium</taxon>
    </lineage>
</organism>
<feature type="transmembrane region" description="Helical" evidence="9">
    <location>
        <begin position="420"/>
        <end position="439"/>
    </location>
</feature>
<evidence type="ECO:0000256" key="8">
    <source>
        <dbReference type="ARBA" id="ARBA00023136"/>
    </source>
</evidence>
<accession>A0AAV9ITG2</accession>
<name>A0AAV9ITG2_CYACA</name>
<dbReference type="AlphaFoldDB" id="A0AAV9ITG2"/>
<evidence type="ECO:0000259" key="10">
    <source>
        <dbReference type="Pfam" id="PF08491"/>
    </source>
</evidence>
<dbReference type="GO" id="GO:0016126">
    <property type="term" value="P:sterol biosynthetic process"/>
    <property type="evidence" value="ECO:0007669"/>
    <property type="project" value="UniProtKB-UniRule"/>
</dbReference>
<comment type="cofactor">
    <cofactor evidence="1 9">
        <name>FAD</name>
        <dbReference type="ChEBI" id="CHEBI:57692"/>
    </cofactor>
</comment>
<keyword evidence="9" id="KW-1133">Transmembrane helix</keyword>
<evidence type="ECO:0000256" key="9">
    <source>
        <dbReference type="RuleBase" id="RU367121"/>
    </source>
</evidence>
<proteinExistence type="inferred from homology"/>
<evidence type="ECO:0000313" key="12">
    <source>
        <dbReference type="Proteomes" id="UP001301350"/>
    </source>
</evidence>
<dbReference type="PANTHER" id="PTHR10835:SF0">
    <property type="entry name" value="SQUALENE MONOOXYGENASE"/>
    <property type="match status" value="1"/>
</dbReference>
<keyword evidence="6 9" id="KW-0274">FAD</keyword>
<reference evidence="11 12" key="1">
    <citation type="submission" date="2022-07" db="EMBL/GenBank/DDBJ databases">
        <title>Genome-wide signatures of adaptation to extreme environments.</title>
        <authorList>
            <person name="Cho C.H."/>
            <person name="Yoon H.S."/>
        </authorList>
    </citation>
    <scope>NUCLEOTIDE SEQUENCE [LARGE SCALE GENOMIC DNA]</scope>
    <source>
        <strain evidence="11 12">DBV 063 E5</strain>
    </source>
</reference>
<dbReference type="EMBL" id="JANCYW010000005">
    <property type="protein sequence ID" value="KAK4535580.1"/>
    <property type="molecule type" value="Genomic_DNA"/>
</dbReference>
<evidence type="ECO:0000256" key="5">
    <source>
        <dbReference type="ARBA" id="ARBA00022630"/>
    </source>
</evidence>
<sequence length="506" mass="54511">MGCTTDSHEVVVVGAGVAGAALATVLARDGRRVLVIERDLSEPKRIVGELLQPGGCRQLRELGLGAALEGIDSQRVYGYGMFLYDRKMCIDYVERRAAAGWAEADEVAGRSFHNGRFVQRLREAAQAERNCTLVQGTVTRLLYEREGDETSRVCGVVYTVAADSGAERVARASLTIACDGCASRLRRMVLPVARHSISSYFVGLILQHCELPFPQHGHVVLADPAPVLFYPISSTEVRCLVDVPLAARSAGASGDRDGLAHYLRTAVAPQVPDALRPALVAAIDRGDFKLMPNRVMPARPVSLRGALLLGDSFNMRHPLTGGGMTVALSDVRLIRAVLRSVPDLADDAMAMRKLQAFYSQRKPLSSTINILADALYAVMCATDDPALKEMRSACFDYLASGGRRSTDPMAMLGGLRPSPYLLAAHFFAVAGFGIGRVLLPLPTPAKIARAWKLFCAAFNIVKPLIDAERVTLLAYVPVGHIPTGCGRLVLAAAAVAVALVVWLLWR</sequence>
<dbReference type="InterPro" id="IPR036188">
    <property type="entry name" value="FAD/NAD-bd_sf"/>
</dbReference>
<evidence type="ECO:0000256" key="7">
    <source>
        <dbReference type="ARBA" id="ARBA00023002"/>
    </source>
</evidence>
<feature type="domain" description="Squalene epoxidase" evidence="10">
    <location>
        <begin position="172"/>
        <end position="443"/>
    </location>
</feature>
<gene>
    <name evidence="11" type="ORF">CDCA_CDCA05G1605</name>
</gene>
<evidence type="ECO:0000256" key="1">
    <source>
        <dbReference type="ARBA" id="ARBA00001974"/>
    </source>
</evidence>
<keyword evidence="5 9" id="KW-0285">Flavoprotein</keyword>
<dbReference type="GO" id="GO:0005783">
    <property type="term" value="C:endoplasmic reticulum"/>
    <property type="evidence" value="ECO:0007669"/>
    <property type="project" value="TreeGrafter"/>
</dbReference>
<keyword evidence="9" id="KW-0812">Transmembrane</keyword>
<comment type="function">
    <text evidence="9">Catalyzes the stereospecific oxidation of squalene to (S)-2,3-epoxysqualene, and is considered to be a rate-limiting enzyme in steroid biosynthesis.</text>
</comment>
<dbReference type="InterPro" id="IPR040125">
    <property type="entry name" value="Squalene_monox"/>
</dbReference>
<dbReference type="GO" id="GO:0004506">
    <property type="term" value="F:squalene monooxygenase activity"/>
    <property type="evidence" value="ECO:0007669"/>
    <property type="project" value="UniProtKB-UniRule"/>
</dbReference>
<dbReference type="Pfam" id="PF13450">
    <property type="entry name" value="NAD_binding_8"/>
    <property type="match status" value="1"/>
</dbReference>
<dbReference type="Proteomes" id="UP001301350">
    <property type="component" value="Unassembled WGS sequence"/>
</dbReference>
<dbReference type="Gene3D" id="3.50.50.60">
    <property type="entry name" value="FAD/NAD(P)-binding domain"/>
    <property type="match status" value="1"/>
</dbReference>
<comment type="subcellular location">
    <subcellularLocation>
        <location evidence="2">Membrane</location>
    </subcellularLocation>
</comment>
<dbReference type="PRINTS" id="PR00420">
    <property type="entry name" value="RNGMNOXGNASE"/>
</dbReference>
<keyword evidence="12" id="KW-1185">Reference proteome</keyword>
<evidence type="ECO:0000256" key="6">
    <source>
        <dbReference type="ARBA" id="ARBA00022827"/>
    </source>
</evidence>
<dbReference type="PANTHER" id="PTHR10835">
    <property type="entry name" value="SQUALENE MONOOXYGENASE"/>
    <property type="match status" value="1"/>
</dbReference>
<feature type="transmembrane region" description="Helical" evidence="9">
    <location>
        <begin position="488"/>
        <end position="505"/>
    </location>
</feature>
<keyword evidence="8 9" id="KW-0472">Membrane</keyword>
<dbReference type="EC" id="1.14.14.17" evidence="4 9"/>
<protein>
    <recommendedName>
        <fullName evidence="4 9">Squalene monooxygenase</fullName>
        <ecNumber evidence="4 9">1.14.14.17</ecNumber>
    </recommendedName>
</protein>
<comment type="similarity">
    <text evidence="3 9">Belongs to the squalene monooxygenase family.</text>
</comment>
<evidence type="ECO:0000313" key="11">
    <source>
        <dbReference type="EMBL" id="KAK4535580.1"/>
    </source>
</evidence>
<keyword evidence="7 9" id="KW-0560">Oxidoreductase</keyword>
<dbReference type="GO" id="GO:0016020">
    <property type="term" value="C:membrane"/>
    <property type="evidence" value="ECO:0007669"/>
    <property type="project" value="UniProtKB-SubCell"/>
</dbReference>
<comment type="caution">
    <text evidence="11">The sequence shown here is derived from an EMBL/GenBank/DDBJ whole genome shotgun (WGS) entry which is preliminary data.</text>
</comment>
<evidence type="ECO:0000256" key="3">
    <source>
        <dbReference type="ARBA" id="ARBA00008802"/>
    </source>
</evidence>
<evidence type="ECO:0000256" key="2">
    <source>
        <dbReference type="ARBA" id="ARBA00004370"/>
    </source>
</evidence>
<dbReference type="SUPFAM" id="SSF51905">
    <property type="entry name" value="FAD/NAD(P)-binding domain"/>
    <property type="match status" value="1"/>
</dbReference>
<dbReference type="InterPro" id="IPR013698">
    <property type="entry name" value="Squalene_epoxidase"/>
</dbReference>